<comment type="caution">
    <text evidence="8">The sequence shown here is derived from an EMBL/GenBank/DDBJ whole genome shotgun (WGS) entry which is preliminary data.</text>
</comment>
<keyword evidence="9" id="KW-1185">Reference proteome</keyword>
<accession>A0AAP0J951</accession>
<sequence>MVQRTVLKVEISCQKCKKNLLRAVSGLEGVDKVEVDAAKGTLTVTGDADPYKVVVSTRKTNKFAEVVSIGPPPKPDGGGAQKKPEEKKPAPQETKGKKADQDKPPQHIHYLHQGCPVCERTSFYPMMTVRNYPEASCSIL</sequence>
<name>A0AAP0J951_9MAGN</name>
<evidence type="ECO:0000256" key="4">
    <source>
        <dbReference type="ARBA" id="ARBA00023289"/>
    </source>
</evidence>
<evidence type="ECO:0000256" key="1">
    <source>
        <dbReference type="ARBA" id="ARBA00022481"/>
    </source>
</evidence>
<dbReference type="PROSITE" id="PS50846">
    <property type="entry name" value="HMA_2"/>
    <property type="match status" value="1"/>
</dbReference>
<evidence type="ECO:0000256" key="5">
    <source>
        <dbReference type="ARBA" id="ARBA00024045"/>
    </source>
</evidence>
<keyword evidence="2" id="KW-0479">Metal-binding</keyword>
<keyword evidence="4" id="KW-0636">Prenylation</keyword>
<dbReference type="InterPro" id="IPR051863">
    <property type="entry name" value="HIPP"/>
</dbReference>
<dbReference type="Pfam" id="PF00403">
    <property type="entry name" value="HMA"/>
    <property type="match status" value="1"/>
</dbReference>
<organism evidence="8 9">
    <name type="scientific">Stephania japonica</name>
    <dbReference type="NCBI Taxonomy" id="461633"/>
    <lineage>
        <taxon>Eukaryota</taxon>
        <taxon>Viridiplantae</taxon>
        <taxon>Streptophyta</taxon>
        <taxon>Embryophyta</taxon>
        <taxon>Tracheophyta</taxon>
        <taxon>Spermatophyta</taxon>
        <taxon>Magnoliopsida</taxon>
        <taxon>Ranunculales</taxon>
        <taxon>Menispermaceae</taxon>
        <taxon>Menispermoideae</taxon>
        <taxon>Cissampelideae</taxon>
        <taxon>Stephania</taxon>
    </lineage>
</organism>
<protein>
    <recommendedName>
        <fullName evidence="7">HMA domain-containing protein</fullName>
    </recommendedName>
</protein>
<evidence type="ECO:0000256" key="6">
    <source>
        <dbReference type="SAM" id="MobiDB-lite"/>
    </source>
</evidence>
<evidence type="ECO:0000256" key="3">
    <source>
        <dbReference type="ARBA" id="ARBA00023288"/>
    </source>
</evidence>
<dbReference type="Gene3D" id="3.30.70.100">
    <property type="match status" value="1"/>
</dbReference>
<dbReference type="InterPro" id="IPR006121">
    <property type="entry name" value="HMA_dom"/>
</dbReference>
<dbReference type="AlphaFoldDB" id="A0AAP0J951"/>
<dbReference type="SUPFAM" id="SSF55008">
    <property type="entry name" value="HMA, heavy metal-associated domain"/>
    <property type="match status" value="1"/>
</dbReference>
<feature type="compositionally biased region" description="Basic and acidic residues" evidence="6">
    <location>
        <begin position="82"/>
        <end position="105"/>
    </location>
</feature>
<dbReference type="GO" id="GO:0046872">
    <property type="term" value="F:metal ion binding"/>
    <property type="evidence" value="ECO:0007669"/>
    <property type="project" value="UniProtKB-KW"/>
</dbReference>
<gene>
    <name evidence="8" type="ORF">Sjap_010296</name>
</gene>
<evidence type="ECO:0000313" key="9">
    <source>
        <dbReference type="Proteomes" id="UP001417504"/>
    </source>
</evidence>
<dbReference type="PANTHER" id="PTHR45811">
    <property type="entry name" value="COPPER TRANSPORT PROTEIN FAMILY-RELATED"/>
    <property type="match status" value="1"/>
</dbReference>
<comment type="similarity">
    <text evidence="5">Belongs to the HIPP family.</text>
</comment>
<reference evidence="8 9" key="1">
    <citation type="submission" date="2024-01" db="EMBL/GenBank/DDBJ databases">
        <title>Genome assemblies of Stephania.</title>
        <authorList>
            <person name="Yang L."/>
        </authorList>
    </citation>
    <scope>NUCLEOTIDE SEQUENCE [LARGE SCALE GENOMIC DNA]</scope>
    <source>
        <strain evidence="8">QJT</strain>
        <tissue evidence="8">Leaf</tissue>
    </source>
</reference>
<evidence type="ECO:0000256" key="2">
    <source>
        <dbReference type="ARBA" id="ARBA00022723"/>
    </source>
</evidence>
<proteinExistence type="inferred from homology"/>
<keyword evidence="1" id="KW-0488">Methylation</keyword>
<dbReference type="Proteomes" id="UP001417504">
    <property type="component" value="Unassembled WGS sequence"/>
</dbReference>
<dbReference type="PANTHER" id="PTHR45811:SF13">
    <property type="entry name" value="OS04G0661100 PROTEIN"/>
    <property type="match status" value="1"/>
</dbReference>
<dbReference type="InterPro" id="IPR036163">
    <property type="entry name" value="HMA_dom_sf"/>
</dbReference>
<feature type="domain" description="HMA" evidence="7">
    <location>
        <begin position="2"/>
        <end position="69"/>
    </location>
</feature>
<evidence type="ECO:0000313" key="8">
    <source>
        <dbReference type="EMBL" id="KAK9129809.1"/>
    </source>
</evidence>
<keyword evidence="3" id="KW-0449">Lipoprotein</keyword>
<feature type="region of interest" description="Disordered" evidence="6">
    <location>
        <begin position="65"/>
        <end position="108"/>
    </location>
</feature>
<evidence type="ECO:0000259" key="7">
    <source>
        <dbReference type="PROSITE" id="PS50846"/>
    </source>
</evidence>
<dbReference type="EMBL" id="JBBNAE010000004">
    <property type="protein sequence ID" value="KAK9129809.1"/>
    <property type="molecule type" value="Genomic_DNA"/>
</dbReference>
<dbReference type="CDD" id="cd00371">
    <property type="entry name" value="HMA"/>
    <property type="match status" value="1"/>
</dbReference>